<reference evidence="13" key="1">
    <citation type="submission" date="2023-04" db="EMBL/GenBank/DDBJ databases">
        <title>Genome Encyclopedia of Bacteria and Archaea VI: Functional Genomics of Type Strains.</title>
        <authorList>
            <person name="Whitman W."/>
        </authorList>
    </citation>
    <scope>NUCLEOTIDE SEQUENCE</scope>
    <source>
        <strain evidence="13">Enz.4-51</strain>
    </source>
</reference>
<comment type="caution">
    <text evidence="13">The sequence shown here is derived from an EMBL/GenBank/DDBJ whole genome shotgun (WGS) entry which is preliminary data.</text>
</comment>
<feature type="transmembrane region" description="Helical" evidence="11">
    <location>
        <begin position="357"/>
        <end position="374"/>
    </location>
</feature>
<dbReference type="EC" id="3.4.24.-" evidence="13"/>
<dbReference type="AlphaFoldDB" id="A0AA43M6V0"/>
<keyword evidence="14" id="KW-1185">Reference proteome</keyword>
<keyword evidence="4 13" id="KW-0645">Protease</keyword>
<feature type="transmembrane region" description="Helical" evidence="11">
    <location>
        <begin position="306"/>
        <end position="325"/>
    </location>
</feature>
<evidence type="ECO:0000259" key="12">
    <source>
        <dbReference type="Pfam" id="PF02163"/>
    </source>
</evidence>
<protein>
    <submittedName>
        <fullName evidence="13">Regulator of sigma E protease</fullName>
        <ecNumber evidence="13">3.4.24.-</ecNumber>
    </submittedName>
</protein>
<evidence type="ECO:0000256" key="3">
    <source>
        <dbReference type="ARBA" id="ARBA00007931"/>
    </source>
</evidence>
<keyword evidence="8 11" id="KW-1133">Transmembrane helix</keyword>
<evidence type="ECO:0000256" key="1">
    <source>
        <dbReference type="ARBA" id="ARBA00001947"/>
    </source>
</evidence>
<evidence type="ECO:0000256" key="9">
    <source>
        <dbReference type="ARBA" id="ARBA00023049"/>
    </source>
</evidence>
<keyword evidence="9" id="KW-0482">Metalloprotease</keyword>
<dbReference type="InterPro" id="IPR008915">
    <property type="entry name" value="Peptidase_M50"/>
</dbReference>
<feature type="domain" description="Peptidase M50" evidence="12">
    <location>
        <begin position="9"/>
        <end position="364"/>
    </location>
</feature>
<dbReference type="Pfam" id="PF02163">
    <property type="entry name" value="Peptidase_M50"/>
    <property type="match status" value="1"/>
</dbReference>
<comment type="similarity">
    <text evidence="3">Belongs to the peptidase M50B family.</text>
</comment>
<comment type="cofactor">
    <cofactor evidence="1">
        <name>Zn(2+)</name>
        <dbReference type="ChEBI" id="CHEBI:29105"/>
    </cofactor>
</comment>
<feature type="transmembrane region" description="Helical" evidence="11">
    <location>
        <begin position="103"/>
        <end position="125"/>
    </location>
</feature>
<dbReference type="GO" id="GO:0006508">
    <property type="term" value="P:proteolysis"/>
    <property type="evidence" value="ECO:0007669"/>
    <property type="project" value="UniProtKB-KW"/>
</dbReference>
<dbReference type="InterPro" id="IPR004387">
    <property type="entry name" value="Pept_M50_Zn"/>
</dbReference>
<evidence type="ECO:0000256" key="6">
    <source>
        <dbReference type="ARBA" id="ARBA00022801"/>
    </source>
</evidence>
<keyword evidence="10 11" id="KW-0472">Membrane</keyword>
<evidence type="ECO:0000256" key="8">
    <source>
        <dbReference type="ARBA" id="ARBA00022989"/>
    </source>
</evidence>
<comment type="subcellular location">
    <subcellularLocation>
        <location evidence="2">Membrane</location>
        <topology evidence="2">Multi-pass membrane protein</topology>
    </subcellularLocation>
</comment>
<accession>A0AA43M6V0</accession>
<keyword evidence="7" id="KW-0862">Zinc</keyword>
<dbReference type="GO" id="GO:0004222">
    <property type="term" value="F:metalloendopeptidase activity"/>
    <property type="evidence" value="ECO:0007669"/>
    <property type="project" value="InterPro"/>
</dbReference>
<evidence type="ECO:0000256" key="10">
    <source>
        <dbReference type="ARBA" id="ARBA00023136"/>
    </source>
</evidence>
<dbReference type="PANTHER" id="PTHR42837:SF2">
    <property type="entry name" value="MEMBRANE METALLOPROTEASE ARASP2, CHLOROPLASTIC-RELATED"/>
    <property type="match status" value="1"/>
</dbReference>
<dbReference type="CDD" id="cd06163">
    <property type="entry name" value="S2P-M50_PDZ_RseP-like"/>
    <property type="match status" value="1"/>
</dbReference>
<dbReference type="RefSeq" id="WP_076022939.1">
    <property type="nucleotide sequence ID" value="NZ_JARXVY010000004.1"/>
</dbReference>
<evidence type="ECO:0000256" key="11">
    <source>
        <dbReference type="SAM" id="Phobius"/>
    </source>
</evidence>
<sequence length="380" mass="41699">MHPLITLLAFIATLGILVTFHEFGHYLAARCCGVRVLRFSLGFGKAIFTYRFGGNQNATEWVIASIPLGGYVKLLDGRDRQQLISEIDRTKAFDLKPLWQRSIIVAAGPLANFVLAILLFAAIYLRGAPQVPSFLQAPPENSVAARLDIQAGDRVIGWKELGATPGANEEEGGFDPILSWNALRWNLQDAITARQGFVLEVLAPSKDIYIKVIQKADLPRLDPDSDPFLTLGLLPAPISADGMQVLKLGPVDALVYAGKRVWQITKVSTRMMLGFLTGNTSFKQLGGPLSIADMAGKSVQVGWQPFLGFLALLSISIGLLNLVPLPMLDGGQLLYDAWELVSGKRISISMQEHFQKIGFFLLISMSLLALFNDLQRYFLS</sequence>
<evidence type="ECO:0000313" key="14">
    <source>
        <dbReference type="Proteomes" id="UP001161160"/>
    </source>
</evidence>
<evidence type="ECO:0000256" key="2">
    <source>
        <dbReference type="ARBA" id="ARBA00004141"/>
    </source>
</evidence>
<name>A0AA43M6V0_9BURK</name>
<evidence type="ECO:0000256" key="7">
    <source>
        <dbReference type="ARBA" id="ARBA00022833"/>
    </source>
</evidence>
<evidence type="ECO:0000256" key="4">
    <source>
        <dbReference type="ARBA" id="ARBA00022670"/>
    </source>
</evidence>
<keyword evidence="5 11" id="KW-0812">Transmembrane</keyword>
<evidence type="ECO:0000313" key="13">
    <source>
        <dbReference type="EMBL" id="MDH6503233.1"/>
    </source>
</evidence>
<dbReference type="PANTHER" id="PTHR42837">
    <property type="entry name" value="REGULATOR OF SIGMA-E PROTEASE RSEP"/>
    <property type="match status" value="1"/>
</dbReference>
<dbReference type="GO" id="GO:0016020">
    <property type="term" value="C:membrane"/>
    <property type="evidence" value="ECO:0007669"/>
    <property type="project" value="UniProtKB-SubCell"/>
</dbReference>
<evidence type="ECO:0000256" key="5">
    <source>
        <dbReference type="ARBA" id="ARBA00022692"/>
    </source>
</evidence>
<dbReference type="EMBL" id="JARXYA010000002">
    <property type="protein sequence ID" value="MDH6503233.1"/>
    <property type="molecule type" value="Genomic_DNA"/>
</dbReference>
<gene>
    <name evidence="13" type="ORF">M2127_000520</name>
</gene>
<organism evidence="13 14">
    <name type="scientific">Polynucleobacter sphagniphilus</name>
    <dbReference type="NCBI Taxonomy" id="1743169"/>
    <lineage>
        <taxon>Bacteria</taxon>
        <taxon>Pseudomonadati</taxon>
        <taxon>Pseudomonadota</taxon>
        <taxon>Betaproteobacteria</taxon>
        <taxon>Burkholderiales</taxon>
        <taxon>Burkholderiaceae</taxon>
        <taxon>Polynucleobacter</taxon>
    </lineage>
</organism>
<keyword evidence="6 13" id="KW-0378">Hydrolase</keyword>
<proteinExistence type="inferred from homology"/>
<dbReference type="Proteomes" id="UP001161160">
    <property type="component" value="Unassembled WGS sequence"/>
</dbReference>